<gene>
    <name evidence="2" type="ORF">Ciccas_005052</name>
</gene>
<dbReference type="AlphaFoldDB" id="A0ABD2QA04"/>
<comment type="caution">
    <text evidence="2">The sequence shown here is derived from an EMBL/GenBank/DDBJ whole genome shotgun (WGS) entry which is preliminary data.</text>
</comment>
<reference evidence="2 3" key="1">
    <citation type="submission" date="2024-11" db="EMBL/GenBank/DDBJ databases">
        <title>Adaptive evolution of stress response genes in parasites aligns with host niche diversity.</title>
        <authorList>
            <person name="Hahn C."/>
            <person name="Resl P."/>
        </authorList>
    </citation>
    <scope>NUCLEOTIDE SEQUENCE [LARGE SCALE GENOMIC DNA]</scope>
    <source>
        <strain evidence="2">EGGRZ-B1_66</strain>
        <tissue evidence="2">Body</tissue>
    </source>
</reference>
<name>A0ABD2QA04_9PLAT</name>
<keyword evidence="3" id="KW-1185">Reference proteome</keyword>
<feature type="transmembrane region" description="Helical" evidence="1">
    <location>
        <begin position="109"/>
        <end position="131"/>
    </location>
</feature>
<dbReference type="EMBL" id="JBJKFK010000563">
    <property type="protein sequence ID" value="KAL3316308.1"/>
    <property type="molecule type" value="Genomic_DNA"/>
</dbReference>
<evidence type="ECO:0000256" key="1">
    <source>
        <dbReference type="SAM" id="Phobius"/>
    </source>
</evidence>
<keyword evidence="1" id="KW-1133">Transmembrane helix</keyword>
<keyword evidence="1" id="KW-0472">Membrane</keyword>
<organism evidence="2 3">
    <name type="scientific">Cichlidogyrus casuarinus</name>
    <dbReference type="NCBI Taxonomy" id="1844966"/>
    <lineage>
        <taxon>Eukaryota</taxon>
        <taxon>Metazoa</taxon>
        <taxon>Spiralia</taxon>
        <taxon>Lophotrochozoa</taxon>
        <taxon>Platyhelminthes</taxon>
        <taxon>Monogenea</taxon>
        <taxon>Monopisthocotylea</taxon>
        <taxon>Dactylogyridea</taxon>
        <taxon>Ancyrocephalidae</taxon>
        <taxon>Cichlidogyrus</taxon>
    </lineage>
</organism>
<protein>
    <submittedName>
        <fullName evidence="2">Uncharacterized protein</fullName>
    </submittedName>
</protein>
<keyword evidence="1" id="KW-0812">Transmembrane</keyword>
<accession>A0ABD2QA04</accession>
<proteinExistence type="predicted"/>
<sequence length="302" mass="34030">MTLEYPSSIIALNERVNDFQVEFPLVYATLVTEETRPVVQLIEAKPITVKSVQLTFYLVTNQIIIPAKDVVNNLLQLGLSRLSSSLNVNVLAGPEIHDPSAYEESDTTWIIGTVIGIVALVPSVIFAVILFQLSCIHVSKRELQFNKLISQAKQLEENRKQNGFFTHGEATAIKPKLEAIPFTDVSPINQSNVKPLTREEITQTAEEAPRRKLPQLIQQNRHTCVEEVIPDKDTVERNQPDDVSQPLSLSTKDEICDEGGKLIFIRLHEWSLELLQPVLEEHYQLSIGDIVPMVMQVKARYS</sequence>
<dbReference type="Proteomes" id="UP001626550">
    <property type="component" value="Unassembled WGS sequence"/>
</dbReference>
<evidence type="ECO:0000313" key="3">
    <source>
        <dbReference type="Proteomes" id="UP001626550"/>
    </source>
</evidence>
<evidence type="ECO:0000313" key="2">
    <source>
        <dbReference type="EMBL" id="KAL3316308.1"/>
    </source>
</evidence>